<dbReference type="InterPro" id="IPR006143">
    <property type="entry name" value="RND_pump_MFP"/>
</dbReference>
<dbReference type="Proteomes" id="UP001165069">
    <property type="component" value="Unassembled WGS sequence"/>
</dbReference>
<dbReference type="Gene3D" id="2.40.30.170">
    <property type="match status" value="1"/>
</dbReference>
<organism evidence="8 9">
    <name type="scientific">Geothrix limicola</name>
    <dbReference type="NCBI Taxonomy" id="2927978"/>
    <lineage>
        <taxon>Bacteria</taxon>
        <taxon>Pseudomonadati</taxon>
        <taxon>Acidobacteriota</taxon>
        <taxon>Holophagae</taxon>
        <taxon>Holophagales</taxon>
        <taxon>Holophagaceae</taxon>
        <taxon>Geothrix</taxon>
    </lineage>
</organism>
<evidence type="ECO:0000259" key="7">
    <source>
        <dbReference type="Pfam" id="PF25975"/>
    </source>
</evidence>
<evidence type="ECO:0008006" key="10">
    <source>
        <dbReference type="Google" id="ProtNLM"/>
    </source>
</evidence>
<dbReference type="InterPro" id="IPR058792">
    <property type="entry name" value="Beta-barrel_RND_2"/>
</dbReference>
<comment type="caution">
    <text evidence="8">The sequence shown here is derived from an EMBL/GenBank/DDBJ whole genome shotgun (WGS) entry which is preliminary data.</text>
</comment>
<keyword evidence="2" id="KW-0813">Transport</keyword>
<comment type="similarity">
    <text evidence="1">Belongs to the membrane fusion protein (MFP) (TC 8.A.1) family.</text>
</comment>
<dbReference type="Pfam" id="PF25954">
    <property type="entry name" value="Beta-barrel_RND_2"/>
    <property type="match status" value="1"/>
</dbReference>
<keyword evidence="9" id="KW-1185">Reference proteome</keyword>
<dbReference type="InterPro" id="IPR058790">
    <property type="entry name" value="BSH_CusB"/>
</dbReference>
<evidence type="ECO:0000259" key="4">
    <source>
        <dbReference type="Pfam" id="PF25869"/>
    </source>
</evidence>
<dbReference type="Pfam" id="PF25975">
    <property type="entry name" value="CzcB_C"/>
    <property type="match status" value="1"/>
</dbReference>
<evidence type="ECO:0000259" key="3">
    <source>
        <dbReference type="Pfam" id="PF19335"/>
    </source>
</evidence>
<feature type="domain" description="CusB-like beta-barrel" evidence="6">
    <location>
        <begin position="313"/>
        <end position="390"/>
    </location>
</feature>
<evidence type="ECO:0000313" key="8">
    <source>
        <dbReference type="EMBL" id="GLH71627.1"/>
    </source>
</evidence>
<dbReference type="Pfam" id="PF19335">
    <property type="entry name" value="HMBD"/>
    <property type="match status" value="1"/>
</dbReference>
<dbReference type="RefSeq" id="WP_285568948.1">
    <property type="nucleotide sequence ID" value="NZ_BSDE01000001.1"/>
</dbReference>
<sequence length="472" mass="50867">MIDEPNETPSSRPSRIRTAGLVALGLAAGIGGTLLLSPRPKDAHVHENAGPAQPHKQMYQCPMHPQIIQDHEGTCPICGMTLVAMDGGAPKEKGKVVFYRSPMNPSQTSQVPMKDEMGMDYVPVYEGDLKGEGASVEGHSAITIDPERQQLIGLRTEKAAEGNVSGELRALGRVVVDETRVRKVNVKVEGFVERLFVDFVGKPVAKGQPLFSFYSPEFVSAQREYLLALRTQKALMGGSLQGSGGDLLDSARRRLALWDVPKEALDQLDKTGEVQKALTLRSPISGVVTAKNVVEGARLTPSDIPFEITDLSRVWVQVDIYEAELGRAKVGMPAELTMSSSPGKTYQGRVAFVDPVLDPKTRTAKARLEFPNGGGELKPEMFGDVVLRGQGRKGLLVPLDAVLDAGTAKVVFVALGDGKFEPREVSTGTTVGEKVEIRSGLKAGEEVVVRANFLVDSESRLKAALAQMSHSH</sequence>
<feature type="domain" description="Heavy metal binding" evidence="3">
    <location>
        <begin position="59"/>
        <end position="83"/>
    </location>
</feature>
<dbReference type="PANTHER" id="PTHR30097:SF15">
    <property type="entry name" value="CATION EFFLUX SYSTEM PROTEIN CUSB"/>
    <property type="match status" value="1"/>
</dbReference>
<dbReference type="EMBL" id="BSDE01000001">
    <property type="protein sequence ID" value="GLH71627.1"/>
    <property type="molecule type" value="Genomic_DNA"/>
</dbReference>
<feature type="domain" description="CusB-like barrel-sandwich hybrid" evidence="5">
    <location>
        <begin position="182"/>
        <end position="307"/>
    </location>
</feature>
<name>A0ABQ5QAJ5_9BACT</name>
<evidence type="ECO:0000256" key="2">
    <source>
        <dbReference type="ARBA" id="ARBA00022448"/>
    </source>
</evidence>
<dbReference type="Gene3D" id="2.40.420.20">
    <property type="match status" value="1"/>
</dbReference>
<dbReference type="InterPro" id="IPR058649">
    <property type="entry name" value="CzcB_C"/>
</dbReference>
<dbReference type="InterPro" id="IPR051909">
    <property type="entry name" value="MFP_Cation_Efflux"/>
</dbReference>
<dbReference type="Pfam" id="PF25919">
    <property type="entry name" value="BSH_CusB"/>
    <property type="match status" value="1"/>
</dbReference>
<dbReference type="Gene3D" id="2.40.50.100">
    <property type="match status" value="1"/>
</dbReference>
<dbReference type="SUPFAM" id="SSF111369">
    <property type="entry name" value="HlyD-like secretion proteins"/>
    <property type="match status" value="1"/>
</dbReference>
<dbReference type="Pfam" id="PF25869">
    <property type="entry name" value="3HB_CusB"/>
    <property type="match status" value="1"/>
</dbReference>
<feature type="domain" description="CusB-like three alpha-helical bundle" evidence="4">
    <location>
        <begin position="217"/>
        <end position="275"/>
    </location>
</feature>
<protein>
    <recommendedName>
        <fullName evidence="10">Efflux RND transporter periplasmic adaptor subunit</fullName>
    </recommendedName>
</protein>
<dbReference type="InterPro" id="IPR058791">
    <property type="entry name" value="3HB_CusB"/>
</dbReference>
<dbReference type="Gene3D" id="6.10.140.730">
    <property type="match status" value="1"/>
</dbReference>
<dbReference type="NCBIfam" id="TIGR01730">
    <property type="entry name" value="RND_mfp"/>
    <property type="match status" value="1"/>
</dbReference>
<dbReference type="PANTHER" id="PTHR30097">
    <property type="entry name" value="CATION EFFLUX SYSTEM PROTEIN CUSB"/>
    <property type="match status" value="1"/>
</dbReference>
<accession>A0ABQ5QAJ5</accession>
<gene>
    <name evidence="8" type="ORF">GETHLI_01290</name>
</gene>
<evidence type="ECO:0000259" key="5">
    <source>
        <dbReference type="Pfam" id="PF25919"/>
    </source>
</evidence>
<evidence type="ECO:0000313" key="9">
    <source>
        <dbReference type="Proteomes" id="UP001165069"/>
    </source>
</evidence>
<evidence type="ECO:0000259" key="6">
    <source>
        <dbReference type="Pfam" id="PF25954"/>
    </source>
</evidence>
<feature type="domain" description="CzcB-like C-terminal circularly permuted SH3-like" evidence="7">
    <location>
        <begin position="396"/>
        <end position="455"/>
    </location>
</feature>
<evidence type="ECO:0000256" key="1">
    <source>
        <dbReference type="ARBA" id="ARBA00009477"/>
    </source>
</evidence>
<reference evidence="8 9" key="1">
    <citation type="journal article" date="2023" name="Antonie Van Leeuwenhoek">
        <title>Mesoterricola silvestris gen. nov., sp. nov., Mesoterricola sediminis sp. nov., Geothrix oryzae sp. nov., Geothrix edaphica sp. nov., Geothrix rubra sp. nov., and Geothrix limicola sp. nov., six novel members of Acidobacteriota isolated from soils.</title>
        <authorList>
            <person name="Itoh H."/>
            <person name="Sugisawa Y."/>
            <person name="Mise K."/>
            <person name="Xu Z."/>
            <person name="Kuniyasu M."/>
            <person name="Ushijima N."/>
            <person name="Kawano K."/>
            <person name="Kobayashi E."/>
            <person name="Shiratori Y."/>
            <person name="Masuda Y."/>
            <person name="Senoo K."/>
        </authorList>
    </citation>
    <scope>NUCLEOTIDE SEQUENCE [LARGE SCALE GENOMIC DNA]</scope>
    <source>
        <strain evidence="8 9">Red804</strain>
    </source>
</reference>
<proteinExistence type="inferred from homology"/>
<dbReference type="InterPro" id="IPR045800">
    <property type="entry name" value="HMBD"/>
</dbReference>